<evidence type="ECO:0008006" key="4">
    <source>
        <dbReference type="Google" id="ProtNLM"/>
    </source>
</evidence>
<dbReference type="OrthoDB" id="3295542at2"/>
<feature type="transmembrane region" description="Helical" evidence="1">
    <location>
        <begin position="51"/>
        <end position="71"/>
    </location>
</feature>
<dbReference type="Pfam" id="PF09656">
    <property type="entry name" value="PGPGW"/>
    <property type="match status" value="1"/>
</dbReference>
<keyword evidence="1" id="KW-0812">Transmembrane</keyword>
<dbReference type="InterPro" id="IPR013434">
    <property type="entry name" value="CHP02611"/>
</dbReference>
<proteinExistence type="predicted"/>
<accession>F1YI24</accession>
<dbReference type="EMBL" id="AEUD01000005">
    <property type="protein sequence ID" value="EGD55578.1"/>
    <property type="molecule type" value="Genomic_DNA"/>
</dbReference>
<gene>
    <name evidence="2" type="ORF">SCNU_07693</name>
</gene>
<reference evidence="2 3" key="1">
    <citation type="journal article" date="2011" name="J. Bacteriol.">
        <title>Draft Genome Sequence of Gordonia neofelifaecis NRRL B-59395, a Cholesterol-Degrading Actinomycete.</title>
        <authorList>
            <person name="Ge F."/>
            <person name="Li W."/>
            <person name="Chen G."/>
            <person name="Liu Y."/>
            <person name="Zhang G."/>
            <person name="Yong B."/>
            <person name="Wang Q."/>
            <person name="Wang N."/>
            <person name="Huang Z."/>
            <person name="Li W."/>
            <person name="Wang J."/>
            <person name="Wu C."/>
            <person name="Xie Q."/>
            <person name="Liu G."/>
        </authorList>
    </citation>
    <scope>NUCLEOTIDE SEQUENCE [LARGE SCALE GENOMIC DNA]</scope>
    <source>
        <strain evidence="2 3">NRRL B-59395</strain>
    </source>
</reference>
<feature type="transmembrane region" description="Helical" evidence="1">
    <location>
        <begin position="21"/>
        <end position="45"/>
    </location>
</feature>
<dbReference type="eggNOG" id="ENOG5030JR2">
    <property type="taxonomic scope" value="Bacteria"/>
</dbReference>
<keyword evidence="1" id="KW-1133">Transmembrane helix</keyword>
<sequence length="133" mass="15349">MRLRLKTWHRKQRYAIRQQPLLNRFYRFGVGVVGTVLVLAGMVMIPLPIPGPGWVTFFLGLGVLSTEFEWAHRVTSFMRRLLHKAGVITADVAHAARTWAAGHLDYHSGVQYFRSWIEHQRHFQPAQFQLVAA</sequence>
<keyword evidence="3" id="KW-1185">Reference proteome</keyword>
<organism evidence="2 3">
    <name type="scientific">Gordonia neofelifaecis NRRL B-59395</name>
    <dbReference type="NCBI Taxonomy" id="644548"/>
    <lineage>
        <taxon>Bacteria</taxon>
        <taxon>Bacillati</taxon>
        <taxon>Actinomycetota</taxon>
        <taxon>Actinomycetes</taxon>
        <taxon>Mycobacteriales</taxon>
        <taxon>Gordoniaceae</taxon>
        <taxon>Gordonia</taxon>
    </lineage>
</organism>
<keyword evidence="1" id="KW-0472">Membrane</keyword>
<comment type="caution">
    <text evidence="2">The sequence shown here is derived from an EMBL/GenBank/DDBJ whole genome shotgun (WGS) entry which is preliminary data.</text>
</comment>
<evidence type="ECO:0000313" key="2">
    <source>
        <dbReference type="EMBL" id="EGD55578.1"/>
    </source>
</evidence>
<dbReference type="InterPro" id="IPR019099">
    <property type="entry name" value="Uncharacterised_PGPGW_TM"/>
</dbReference>
<evidence type="ECO:0000256" key="1">
    <source>
        <dbReference type="SAM" id="Phobius"/>
    </source>
</evidence>
<dbReference type="NCBIfam" id="TIGR02611">
    <property type="entry name" value="TIGR02611 family protein"/>
    <property type="match status" value="1"/>
</dbReference>
<dbReference type="STRING" id="644548.SCNU_07693"/>
<name>F1YI24_9ACTN</name>
<protein>
    <recommendedName>
        <fullName evidence="4">TIGR02611 family protein</fullName>
    </recommendedName>
</protein>
<dbReference type="Proteomes" id="UP000035065">
    <property type="component" value="Unassembled WGS sequence"/>
</dbReference>
<evidence type="ECO:0000313" key="3">
    <source>
        <dbReference type="Proteomes" id="UP000035065"/>
    </source>
</evidence>
<dbReference type="RefSeq" id="WP_009678777.1">
    <property type="nucleotide sequence ID" value="NZ_AEUD01000005.1"/>
</dbReference>
<dbReference type="AlphaFoldDB" id="F1YI24"/>